<proteinExistence type="predicted"/>
<sequence>MKSDDVFGLDGQTFLNTVLEEYSREKDKSAAASALSEKLCLLTFRTHSHGPNGNTPPSTADFSTIVIAAETTDAGTIGLKNHVVAMRLIEHRMFDAVSDYNNRCFAVFRQLIAKLWHNGTGYAHTDFQHAVTLGVQLLSSLSFTQDKLELFGYKVLQPGHVELIWQSIQNLFETCPSERQYSKLLSVIEPFVHHLTRVSCRCDAAPGHEAARIITQQANTGFDRAVSYYNILKTRQICRDATRSQLEALASDLLREKILPQCHQRLDELQAHEEQPEAQAPGQRLIANVLLATSIIEQAESRPVSQDFKTRCLQYLAQSLETDLNSSRFCDVCGHLNSFLSTEYTMSSAVLDYLDDIVSKIATAFFEKFSLNDRCVEAFTNLLLTLGANKHLDAVIDLLLNQQPLRVSFWLKPLLIWASDNCEQAKFREFCQKCQNRIEELTPEGNLRNHILLKELSNYFDRLKFVSKSKEILGALPEPDAPRGYVFVLTYAADTLDLAMPLSIEAKRKGYRVAFISSQLGVSAEIAVKQNARSVSEGIKDFYAEAEQLECLEDADSLLAFIRNHVSNSQIHSRGRPRLYRPLLNDNAVNWERKSIKLDGVECYAGIAEKLQNYYRTPEFKVSSLSTRNYANAQVSLADRMIFLSRAVEKLAQISGRPCYIIGNEGQSAPAQSAMAYCSARGYASDVNFISVSTGYENYSSQESKLRSSTVAAANITAFPFRRGPIFTTRKAFEDWAKDNAELKTEVRKNLDQILRLNRTGQAALGPEAQKVLSRLKQEKRSGKKILCVFGKVLTDLGVSTDGGPAHVDQLDWIMHTSAVADSNTVVLIKPHPHESNRSITRYPVTSMAAHVQSNPNVIMLDKTWFNIQQLLGIIDTAILWNGSSSLELLSQGCPVIMCSYAGRFDYPVKMVYPESRAHYERVLTDPPSLKVDDATKLAAQRLILMQSSTGPLSVPQPYTAVKMTNDPIPQEHWREQDIEKLLQGKDPNITKLFADVFEHSKESYCSDQTRSLFIKLQDAEFTRGVRSGTKTIEQQLSGAGLI</sequence>
<organism evidence="1 2">
    <name type="scientific">Roseibium porphyridii</name>
    <dbReference type="NCBI Taxonomy" id="2866279"/>
    <lineage>
        <taxon>Bacteria</taxon>
        <taxon>Pseudomonadati</taxon>
        <taxon>Pseudomonadota</taxon>
        <taxon>Alphaproteobacteria</taxon>
        <taxon>Hyphomicrobiales</taxon>
        <taxon>Stappiaceae</taxon>
        <taxon>Roseibium</taxon>
    </lineage>
</organism>
<name>A0ABY8F3F7_9HYPH</name>
<accession>A0ABY8F3F7</accession>
<dbReference type="RefSeq" id="WP_265680462.1">
    <property type="nucleotide sequence ID" value="NZ_CP120863.1"/>
</dbReference>
<dbReference type="EMBL" id="CP120863">
    <property type="protein sequence ID" value="WFE89344.1"/>
    <property type="molecule type" value="Genomic_DNA"/>
</dbReference>
<protein>
    <recommendedName>
        <fullName evidence="3">Capsule polysaccharide biosynthesis protein</fullName>
    </recommendedName>
</protein>
<gene>
    <name evidence="1" type="ORF">K1718_24845</name>
</gene>
<dbReference type="Proteomes" id="UP001209803">
    <property type="component" value="Chromosome"/>
</dbReference>
<evidence type="ECO:0000313" key="1">
    <source>
        <dbReference type="EMBL" id="WFE89344.1"/>
    </source>
</evidence>
<evidence type="ECO:0000313" key="2">
    <source>
        <dbReference type="Proteomes" id="UP001209803"/>
    </source>
</evidence>
<evidence type="ECO:0008006" key="3">
    <source>
        <dbReference type="Google" id="ProtNLM"/>
    </source>
</evidence>
<reference evidence="1 2" key="1">
    <citation type="submission" date="2023-03" db="EMBL/GenBank/DDBJ databases">
        <title>Roseibium porphyridii sp. nov. and Roseibium rhodosorbium sp. nov. isolated from marine algae, Porphyridium cruentum and Rhodosorus marinus, respectively.</title>
        <authorList>
            <person name="Lee M.W."/>
            <person name="Choi B.J."/>
            <person name="Lee J.K."/>
            <person name="Choi D.G."/>
            <person name="Baek J.H."/>
            <person name="Bayburt H."/>
            <person name="Kim J.M."/>
            <person name="Han D.M."/>
            <person name="Kim K.H."/>
            <person name="Jeon C.O."/>
        </authorList>
    </citation>
    <scope>NUCLEOTIDE SEQUENCE [LARGE SCALE GENOMIC DNA]</scope>
    <source>
        <strain evidence="1 2">KMA01</strain>
    </source>
</reference>
<keyword evidence="2" id="KW-1185">Reference proteome</keyword>